<comment type="caution">
    <text evidence="2">The sequence shown here is derived from an EMBL/GenBank/DDBJ whole genome shotgun (WGS) entry which is preliminary data.</text>
</comment>
<proteinExistence type="predicted"/>
<gene>
    <name evidence="2" type="ORF">C7437_101170</name>
</gene>
<dbReference type="AlphaFoldDB" id="A0A2W7N540"/>
<keyword evidence="1" id="KW-0472">Membrane</keyword>
<reference evidence="2 3" key="1">
    <citation type="submission" date="2018-06" db="EMBL/GenBank/DDBJ databases">
        <title>Genomic Encyclopedia of Type Strains, Phase IV (KMG-IV): sequencing the most valuable type-strain genomes for metagenomic binning, comparative biology and taxonomic classification.</title>
        <authorList>
            <person name="Goeker M."/>
        </authorList>
    </citation>
    <scope>NUCLEOTIDE SEQUENCE [LARGE SCALE GENOMIC DNA]</scope>
    <source>
        <strain evidence="2 3">DSM 5</strain>
    </source>
</reference>
<feature type="transmembrane region" description="Helical" evidence="1">
    <location>
        <begin position="348"/>
        <end position="369"/>
    </location>
</feature>
<feature type="transmembrane region" description="Helical" evidence="1">
    <location>
        <begin position="134"/>
        <end position="153"/>
    </location>
</feature>
<dbReference type="EMBL" id="QKZI01000001">
    <property type="protein sequence ID" value="PZX07063.1"/>
    <property type="molecule type" value="Genomic_DNA"/>
</dbReference>
<protein>
    <submittedName>
        <fullName evidence="2">Uncharacterized protein</fullName>
    </submittedName>
</protein>
<dbReference type="RefSeq" id="WP_111437755.1">
    <property type="nucleotide sequence ID" value="NZ_QKZI01000001.1"/>
</dbReference>
<feature type="transmembrane region" description="Helical" evidence="1">
    <location>
        <begin position="199"/>
        <end position="220"/>
    </location>
</feature>
<keyword evidence="1" id="KW-0812">Transmembrane</keyword>
<dbReference type="Proteomes" id="UP000248646">
    <property type="component" value="Unassembled WGS sequence"/>
</dbReference>
<keyword evidence="1" id="KW-1133">Transmembrane helix</keyword>
<feature type="transmembrane region" description="Helical" evidence="1">
    <location>
        <begin position="470"/>
        <end position="488"/>
    </location>
</feature>
<feature type="transmembrane region" description="Helical" evidence="1">
    <location>
        <begin position="399"/>
        <end position="419"/>
    </location>
</feature>
<evidence type="ECO:0000313" key="3">
    <source>
        <dbReference type="Proteomes" id="UP000248646"/>
    </source>
</evidence>
<evidence type="ECO:0000256" key="1">
    <source>
        <dbReference type="SAM" id="Phobius"/>
    </source>
</evidence>
<name>A0A2W7N540_9BACI</name>
<dbReference type="OrthoDB" id="442385at2"/>
<evidence type="ECO:0000313" key="2">
    <source>
        <dbReference type="EMBL" id="PZX07063.1"/>
    </source>
</evidence>
<accession>A0A2W7N540</accession>
<sequence>MEKHSPGLKKTAKFIQLLNEVLEIHSHPQDSYEIAALLESMGWNDDRVSMEFGVNDIFDLADQMWEEAKSKIGYQTFSGVEKQSNSILIVSMIRSFLRGLIFAFPMAISIFAMLSLKFSLWSYQYLSLDQATSIAIGTILSFVLVGGFTQAIARRGYFFLIQGYYNLARRNTFIFIGIGFVICFILSILMIGLNFIFNMFSYEMIFLMVLYFFFLTGIWLSVTVMYIMKKEIIFTVLIIFGIFLVYILFMLLGIDIIISQLISLCIVSICSLLLVLYFFKVEERKKDKEISKLPRFSITLYSVWPYFFYGFLYFSFLFIDRINAWSKNEDFMPYVIWFRGQYELGLDFALLTIIIPMGVSEVVVTRLMFDLETSQKQHLAVDSHKLYEKFLKMYKRMTVFILISTVLSSFLIYRLILWYNDVSIRMNNENILESEVTVFILFWGIVSYSIIAFCLMNAVILFALSQPGRVIKAIIPALLINMIVGFLLSRWFDYHLAVIGLFVGSILLLYLTTKAVIEVLQNLDYYLYAAS</sequence>
<feature type="transmembrane region" description="Helical" evidence="1">
    <location>
        <begin position="257"/>
        <end position="279"/>
    </location>
</feature>
<feature type="transmembrane region" description="Helical" evidence="1">
    <location>
        <begin position="494"/>
        <end position="511"/>
    </location>
</feature>
<keyword evidence="3" id="KW-1185">Reference proteome</keyword>
<organism evidence="2 3">
    <name type="scientific">Psychrobacillus insolitus</name>
    <dbReference type="NCBI Taxonomy" id="1461"/>
    <lineage>
        <taxon>Bacteria</taxon>
        <taxon>Bacillati</taxon>
        <taxon>Bacillota</taxon>
        <taxon>Bacilli</taxon>
        <taxon>Bacillales</taxon>
        <taxon>Bacillaceae</taxon>
        <taxon>Psychrobacillus</taxon>
    </lineage>
</organism>
<feature type="transmembrane region" description="Helical" evidence="1">
    <location>
        <begin position="232"/>
        <end position="251"/>
    </location>
</feature>
<feature type="transmembrane region" description="Helical" evidence="1">
    <location>
        <begin position="300"/>
        <end position="319"/>
    </location>
</feature>
<feature type="transmembrane region" description="Helical" evidence="1">
    <location>
        <begin position="439"/>
        <end position="463"/>
    </location>
</feature>
<feature type="transmembrane region" description="Helical" evidence="1">
    <location>
        <begin position="173"/>
        <end position="193"/>
    </location>
</feature>
<feature type="transmembrane region" description="Helical" evidence="1">
    <location>
        <begin position="96"/>
        <end position="114"/>
    </location>
</feature>